<reference evidence="3 4" key="1">
    <citation type="submission" date="2019-07" db="EMBL/GenBank/DDBJ databases">
        <title>Whole genome shotgun sequence of Reyranella soli NBRC 108950.</title>
        <authorList>
            <person name="Hosoyama A."/>
            <person name="Uohara A."/>
            <person name="Ohji S."/>
            <person name="Ichikawa N."/>
        </authorList>
    </citation>
    <scope>NUCLEOTIDE SEQUENCE [LARGE SCALE GENOMIC DNA]</scope>
    <source>
        <strain evidence="3 4">NBRC 108950</strain>
    </source>
</reference>
<accession>A0A512NSA6</accession>
<sequence>MTIQARQTAHRLGHVAELRAVWRLRLAGYSVLARRYKTKLGEIDIVVRRGGILAFVEVKARADFATAADALGSRQFGRVARAASLYLARHPHYAAHSVRFDAVLVGGLWPRHLPDVWRPPE</sequence>
<dbReference type="PANTHER" id="PTHR34039">
    <property type="entry name" value="UPF0102 PROTEIN YRAN"/>
    <property type="match status" value="1"/>
</dbReference>
<organism evidence="3 4">
    <name type="scientific">Reyranella soli</name>
    <dbReference type="NCBI Taxonomy" id="1230389"/>
    <lineage>
        <taxon>Bacteria</taxon>
        <taxon>Pseudomonadati</taxon>
        <taxon>Pseudomonadota</taxon>
        <taxon>Alphaproteobacteria</taxon>
        <taxon>Hyphomicrobiales</taxon>
        <taxon>Reyranellaceae</taxon>
        <taxon>Reyranella</taxon>
    </lineage>
</organism>
<dbReference type="Pfam" id="PF02021">
    <property type="entry name" value="UPF0102"/>
    <property type="match status" value="1"/>
</dbReference>
<keyword evidence="4" id="KW-1185">Reference proteome</keyword>
<dbReference type="SUPFAM" id="SSF52980">
    <property type="entry name" value="Restriction endonuclease-like"/>
    <property type="match status" value="1"/>
</dbReference>
<dbReference type="HAMAP" id="MF_00048">
    <property type="entry name" value="UPF0102"/>
    <property type="match status" value="1"/>
</dbReference>
<dbReference type="Proteomes" id="UP000321058">
    <property type="component" value="Unassembled WGS sequence"/>
</dbReference>
<comment type="similarity">
    <text evidence="1 2">Belongs to the UPF0102 family.</text>
</comment>
<dbReference type="Gene3D" id="3.40.1350.10">
    <property type="match status" value="1"/>
</dbReference>
<dbReference type="GO" id="GO:0003676">
    <property type="term" value="F:nucleic acid binding"/>
    <property type="evidence" value="ECO:0007669"/>
    <property type="project" value="InterPro"/>
</dbReference>
<dbReference type="RefSeq" id="WP_147157079.1">
    <property type="nucleotide sequence ID" value="NZ_BKAJ01000256.1"/>
</dbReference>
<evidence type="ECO:0000256" key="1">
    <source>
        <dbReference type="ARBA" id="ARBA00006738"/>
    </source>
</evidence>
<dbReference type="InterPro" id="IPR011335">
    <property type="entry name" value="Restrct_endonuc-II-like"/>
</dbReference>
<dbReference type="InterPro" id="IPR003509">
    <property type="entry name" value="UPF0102_YraN-like"/>
</dbReference>
<dbReference type="NCBIfam" id="NF009151">
    <property type="entry name" value="PRK12497.1-5"/>
    <property type="match status" value="1"/>
</dbReference>
<evidence type="ECO:0000313" key="3">
    <source>
        <dbReference type="EMBL" id="GEP61792.1"/>
    </source>
</evidence>
<proteinExistence type="inferred from homology"/>
<dbReference type="OrthoDB" id="9812968at2"/>
<name>A0A512NSA6_9HYPH</name>
<evidence type="ECO:0000256" key="2">
    <source>
        <dbReference type="HAMAP-Rule" id="MF_00048"/>
    </source>
</evidence>
<dbReference type="PANTHER" id="PTHR34039:SF1">
    <property type="entry name" value="UPF0102 PROTEIN YRAN"/>
    <property type="match status" value="1"/>
</dbReference>
<dbReference type="InterPro" id="IPR011856">
    <property type="entry name" value="tRNA_endonuc-like_dom_sf"/>
</dbReference>
<dbReference type="EMBL" id="BKAJ01000256">
    <property type="protein sequence ID" value="GEP61792.1"/>
    <property type="molecule type" value="Genomic_DNA"/>
</dbReference>
<protein>
    <recommendedName>
        <fullName evidence="2">UPF0102 protein RSO01_89580</fullName>
    </recommendedName>
</protein>
<comment type="caution">
    <text evidence="3">The sequence shown here is derived from an EMBL/GenBank/DDBJ whole genome shotgun (WGS) entry which is preliminary data.</text>
</comment>
<evidence type="ECO:0000313" key="4">
    <source>
        <dbReference type="Proteomes" id="UP000321058"/>
    </source>
</evidence>
<dbReference type="AlphaFoldDB" id="A0A512NSA6"/>
<gene>
    <name evidence="3" type="ORF">RSO01_89580</name>
</gene>